<dbReference type="PROSITE" id="PS51257">
    <property type="entry name" value="PROKAR_LIPOPROTEIN"/>
    <property type="match status" value="1"/>
</dbReference>
<evidence type="ECO:0000256" key="3">
    <source>
        <dbReference type="ARBA" id="ARBA00022692"/>
    </source>
</evidence>
<evidence type="ECO:0000313" key="8">
    <source>
        <dbReference type="EMBL" id="CAB4831148.1"/>
    </source>
</evidence>
<dbReference type="PANTHER" id="PTHR40077:SF2">
    <property type="entry name" value="MEMBRANE PROTEIN"/>
    <property type="match status" value="1"/>
</dbReference>
<keyword evidence="5 6" id="KW-0472">Membrane</keyword>
<reference evidence="8" key="1">
    <citation type="submission" date="2020-05" db="EMBL/GenBank/DDBJ databases">
        <authorList>
            <person name="Chiriac C."/>
            <person name="Salcher M."/>
            <person name="Ghai R."/>
            <person name="Kavagutti S V."/>
        </authorList>
    </citation>
    <scope>NUCLEOTIDE SEQUENCE</scope>
</reference>
<feature type="transmembrane region" description="Helical" evidence="6">
    <location>
        <begin position="12"/>
        <end position="35"/>
    </location>
</feature>
<keyword evidence="4 6" id="KW-1133">Transmembrane helix</keyword>
<keyword evidence="2" id="KW-1003">Cell membrane</keyword>
<dbReference type="Pfam" id="PF12823">
    <property type="entry name" value="DUF3817"/>
    <property type="match status" value="1"/>
</dbReference>
<name>A0A6J7AF32_9ZZZZ</name>
<keyword evidence="3 6" id="KW-0812">Transmembrane</keyword>
<dbReference type="InterPro" id="IPR023845">
    <property type="entry name" value="DUF3817_TM"/>
</dbReference>
<dbReference type="NCBIfam" id="TIGR03954">
    <property type="entry name" value="integ_memb_HG"/>
    <property type="match status" value="1"/>
</dbReference>
<evidence type="ECO:0000256" key="2">
    <source>
        <dbReference type="ARBA" id="ARBA00022475"/>
    </source>
</evidence>
<protein>
    <submittedName>
        <fullName evidence="8">Unannotated protein</fullName>
    </submittedName>
</protein>
<feature type="transmembrane region" description="Helical" evidence="6">
    <location>
        <begin position="77"/>
        <end position="95"/>
    </location>
</feature>
<dbReference type="PANTHER" id="PTHR40077">
    <property type="entry name" value="MEMBRANE PROTEIN-RELATED"/>
    <property type="match status" value="1"/>
</dbReference>
<dbReference type="AlphaFoldDB" id="A0A6J7AF32"/>
<evidence type="ECO:0000256" key="1">
    <source>
        <dbReference type="ARBA" id="ARBA00004651"/>
    </source>
</evidence>
<gene>
    <name evidence="8" type="ORF">UFOPK3204_00940</name>
</gene>
<accession>A0A6J7AF32</accession>
<evidence type="ECO:0000256" key="5">
    <source>
        <dbReference type="ARBA" id="ARBA00023136"/>
    </source>
</evidence>
<evidence type="ECO:0000256" key="4">
    <source>
        <dbReference type="ARBA" id="ARBA00022989"/>
    </source>
</evidence>
<feature type="transmembrane region" description="Helical" evidence="6">
    <location>
        <begin position="47"/>
        <end position="65"/>
    </location>
</feature>
<comment type="subcellular location">
    <subcellularLocation>
        <location evidence="1">Cell membrane</location>
        <topology evidence="1">Multi-pass membrane protein</topology>
    </subcellularLocation>
</comment>
<evidence type="ECO:0000256" key="6">
    <source>
        <dbReference type="SAM" id="Phobius"/>
    </source>
</evidence>
<feature type="domain" description="DUF3817" evidence="7">
    <location>
        <begin position="10"/>
        <end position="101"/>
    </location>
</feature>
<dbReference type="EMBL" id="CAFABK010000037">
    <property type="protein sequence ID" value="CAB4831148.1"/>
    <property type="molecule type" value="Genomic_DNA"/>
</dbReference>
<organism evidence="8">
    <name type="scientific">freshwater metagenome</name>
    <dbReference type="NCBI Taxonomy" id="449393"/>
    <lineage>
        <taxon>unclassified sequences</taxon>
        <taxon>metagenomes</taxon>
        <taxon>ecological metagenomes</taxon>
    </lineage>
</organism>
<proteinExistence type="predicted"/>
<sequence length="116" mass="13130">MEKIGGAALRYRIMAWVTGVVLGCLTIWLIVGYGFMDYANTDVKPDLYRLLWTAHGWLYFIYLIVGVDLAFRMRYSILRTLGILIAGTVPFMSFVSEYFVHKDVVARVAALQGDPS</sequence>
<dbReference type="GO" id="GO:0005886">
    <property type="term" value="C:plasma membrane"/>
    <property type="evidence" value="ECO:0007669"/>
    <property type="project" value="UniProtKB-SubCell"/>
</dbReference>
<evidence type="ECO:0000259" key="7">
    <source>
        <dbReference type="Pfam" id="PF12823"/>
    </source>
</evidence>